<keyword evidence="4" id="KW-1185">Reference proteome</keyword>
<proteinExistence type="inferred from homology"/>
<organism evidence="3 4">
    <name type="scientific">Legionella wadsworthii</name>
    <dbReference type="NCBI Taxonomy" id="28088"/>
    <lineage>
        <taxon>Bacteria</taxon>
        <taxon>Pseudomonadati</taxon>
        <taxon>Pseudomonadota</taxon>
        <taxon>Gammaproteobacteria</taxon>
        <taxon>Legionellales</taxon>
        <taxon>Legionellaceae</taxon>
        <taxon>Legionella</taxon>
    </lineage>
</organism>
<dbReference type="Pfam" id="PF00582">
    <property type="entry name" value="Usp"/>
    <property type="match status" value="2"/>
</dbReference>
<feature type="domain" description="UspA" evidence="2">
    <location>
        <begin position="1"/>
        <end position="156"/>
    </location>
</feature>
<feature type="domain" description="UspA" evidence="2">
    <location>
        <begin position="213"/>
        <end position="283"/>
    </location>
</feature>
<name>A0A378LR83_9GAMM</name>
<dbReference type="InterPro" id="IPR006015">
    <property type="entry name" value="Universal_stress_UspA"/>
</dbReference>
<dbReference type="PANTHER" id="PTHR46268:SF6">
    <property type="entry name" value="UNIVERSAL STRESS PROTEIN UP12"/>
    <property type="match status" value="1"/>
</dbReference>
<comment type="similarity">
    <text evidence="1">Belongs to the universal stress protein A family.</text>
</comment>
<accession>A0A378LR83</accession>
<evidence type="ECO:0000313" key="3">
    <source>
        <dbReference type="EMBL" id="STY28358.1"/>
    </source>
</evidence>
<dbReference type="Proteomes" id="UP000255297">
    <property type="component" value="Unassembled WGS sequence"/>
</dbReference>
<dbReference type="AlphaFoldDB" id="A0A378LR83"/>
<evidence type="ECO:0000259" key="2">
    <source>
        <dbReference type="Pfam" id="PF00582"/>
    </source>
</evidence>
<dbReference type="RefSeq" id="WP_031562661.1">
    <property type="nucleotide sequence ID" value="NZ_CAAAIS010000002.1"/>
</dbReference>
<dbReference type="InterPro" id="IPR006016">
    <property type="entry name" value="UspA"/>
</dbReference>
<evidence type="ECO:0000256" key="1">
    <source>
        <dbReference type="ARBA" id="ARBA00008791"/>
    </source>
</evidence>
<dbReference type="EMBL" id="UGPB01000001">
    <property type="protein sequence ID" value="STY28358.1"/>
    <property type="molecule type" value="Genomic_DNA"/>
</dbReference>
<sequence length="283" mass="31348">MSNRIIACIDGSISSTAVCDWASWSSTKLNKPLTLLHALENPSKVAEPNLTGNIGLGSREKLLEELATIDEQRNKISLQQGKHILEEALLRVVADNTKDAICLQRHGSLIEILQELEKEAALIVIGRKVEQSGKKTSQIGGQLDAIIHTLHCPMLVTIPEFKQPKEVMIAFDASKTAYTVLNSIIKNCQLLQDLRCHLVMVNKSSYQQDFRSAQVQLKNAGIDVVASLLEGQVESTLSSYIEEQSIDLLIMGAYGHSRIRQFFVGSTTNHMLHTTKIPLLLIR</sequence>
<dbReference type="OrthoDB" id="9804721at2"/>
<protein>
    <submittedName>
        <fullName evidence="3">Universal stress protein family</fullName>
    </submittedName>
</protein>
<dbReference type="Gene3D" id="3.40.50.12370">
    <property type="match status" value="1"/>
</dbReference>
<dbReference type="PANTHER" id="PTHR46268">
    <property type="entry name" value="STRESS RESPONSE PROTEIN NHAX"/>
    <property type="match status" value="1"/>
</dbReference>
<gene>
    <name evidence="3" type="ORF">NCTC11532_00528</name>
</gene>
<dbReference type="CDD" id="cd00293">
    <property type="entry name" value="USP-like"/>
    <property type="match status" value="2"/>
</dbReference>
<dbReference type="SUPFAM" id="SSF52402">
    <property type="entry name" value="Adenine nucleotide alpha hydrolases-like"/>
    <property type="match status" value="2"/>
</dbReference>
<evidence type="ECO:0000313" key="4">
    <source>
        <dbReference type="Proteomes" id="UP000255297"/>
    </source>
</evidence>
<reference evidence="3 4" key="1">
    <citation type="submission" date="2018-06" db="EMBL/GenBank/DDBJ databases">
        <authorList>
            <consortium name="Pathogen Informatics"/>
            <person name="Doyle S."/>
        </authorList>
    </citation>
    <scope>NUCLEOTIDE SEQUENCE [LARGE SCALE GENOMIC DNA]</scope>
    <source>
        <strain evidence="3 4">NCTC11532</strain>
    </source>
</reference>
<dbReference type="STRING" id="1122170.GCA_000701265_02149"/>
<dbReference type="PRINTS" id="PR01438">
    <property type="entry name" value="UNVRSLSTRESS"/>
</dbReference>